<dbReference type="AlphaFoldDB" id="A0A812ULP3"/>
<reference evidence="2" key="1">
    <citation type="submission" date="2021-02" db="EMBL/GenBank/DDBJ databases">
        <authorList>
            <person name="Dougan E. K."/>
            <person name="Rhodes N."/>
            <person name="Thang M."/>
            <person name="Chan C."/>
        </authorList>
    </citation>
    <scope>NUCLEOTIDE SEQUENCE</scope>
</reference>
<sequence>MSRGTKRPVSVSNAFRMEEATAFVPKDARTSRTLDPRHDGSITTPVAGLPGEKDMETPPVTRRASFDQAEAQVTRRASFDQKMSSTKSASPPALGEKRGERAKQGFFVCWLCKRKFDTYEKFDSHVLYSRLHQETIRQLAGLA</sequence>
<evidence type="ECO:0000313" key="3">
    <source>
        <dbReference type="Proteomes" id="UP000601435"/>
    </source>
</evidence>
<feature type="region of interest" description="Disordered" evidence="1">
    <location>
        <begin position="1"/>
        <end position="99"/>
    </location>
</feature>
<name>A0A812ULP3_9DINO</name>
<evidence type="ECO:0000313" key="2">
    <source>
        <dbReference type="EMBL" id="CAE7573589.1"/>
    </source>
</evidence>
<dbReference type="Proteomes" id="UP000601435">
    <property type="component" value="Unassembled WGS sequence"/>
</dbReference>
<comment type="caution">
    <text evidence="2">The sequence shown here is derived from an EMBL/GenBank/DDBJ whole genome shotgun (WGS) entry which is preliminary data.</text>
</comment>
<organism evidence="2 3">
    <name type="scientific">Symbiodinium necroappetens</name>
    <dbReference type="NCBI Taxonomy" id="1628268"/>
    <lineage>
        <taxon>Eukaryota</taxon>
        <taxon>Sar</taxon>
        <taxon>Alveolata</taxon>
        <taxon>Dinophyceae</taxon>
        <taxon>Suessiales</taxon>
        <taxon>Symbiodiniaceae</taxon>
        <taxon>Symbiodinium</taxon>
    </lineage>
</organism>
<keyword evidence="3" id="KW-1185">Reference proteome</keyword>
<evidence type="ECO:0000256" key="1">
    <source>
        <dbReference type="SAM" id="MobiDB-lite"/>
    </source>
</evidence>
<feature type="compositionally biased region" description="Basic and acidic residues" evidence="1">
    <location>
        <begin position="26"/>
        <end position="40"/>
    </location>
</feature>
<dbReference type="EMBL" id="CAJNJA010027320">
    <property type="protein sequence ID" value="CAE7573589.1"/>
    <property type="molecule type" value="Genomic_DNA"/>
</dbReference>
<proteinExistence type="predicted"/>
<protein>
    <submittedName>
        <fullName evidence="2">ZNF470 protein</fullName>
    </submittedName>
</protein>
<dbReference type="OrthoDB" id="438395at2759"/>
<gene>
    <name evidence="2" type="primary">ZNF470</name>
    <name evidence="2" type="ORF">SNEC2469_LOCUS16747</name>
</gene>
<accession>A0A812ULP3</accession>